<dbReference type="GO" id="GO:0005737">
    <property type="term" value="C:cytoplasm"/>
    <property type="evidence" value="ECO:0007669"/>
    <property type="project" value="TreeGrafter"/>
</dbReference>
<dbReference type="PRINTS" id="PR00368">
    <property type="entry name" value="FADPNR"/>
</dbReference>
<dbReference type="SUPFAM" id="SSF51905">
    <property type="entry name" value="FAD/NAD(P)-binding domain"/>
    <property type="match status" value="1"/>
</dbReference>
<keyword evidence="2" id="KW-0285">Flavoprotein</keyword>
<evidence type="ECO:0000313" key="6">
    <source>
        <dbReference type="EMBL" id="ORY85351.1"/>
    </source>
</evidence>
<keyword evidence="4" id="KW-0560">Oxidoreductase</keyword>
<accession>A0A1Y2FMY7</accession>
<sequence>MSDLKNVVVVGLGFAGLSSAKAIAAGLPATHRVVVINEYNFAYNPPASLRAATVPGWEDKVTVPLTAVFPKDSRHVVLGGVKVVQLGAESIKLEKAVEGFGSEIPFEYAVIATGSSYATPTRIAQGAETEADVWKTLKEFQSDVKDAESVLVVGGGATGVEFAAEVASQHKGKKVTLVHSADRLFAHKDFKSALGNNLASQLKKKGVKIVFNSKVDPKGLETGKIPKQTFALSDGSSVEADFLFIGHGWKPNSEVVSTLDPALINDGGFVRVTPTLQLKSAIGAYDHIFAAGDVNDVPVRLVPSSLRSPSPPFLPFLSLRDVLEPPDESRRSKKLTHLSTTHRR</sequence>
<dbReference type="InterPro" id="IPR023753">
    <property type="entry name" value="FAD/NAD-binding_dom"/>
</dbReference>
<evidence type="ECO:0000313" key="7">
    <source>
        <dbReference type="Proteomes" id="UP000193467"/>
    </source>
</evidence>
<dbReference type="PANTHER" id="PTHR43735">
    <property type="entry name" value="APOPTOSIS-INDUCING FACTOR 1"/>
    <property type="match status" value="1"/>
</dbReference>
<dbReference type="GO" id="GO:0004174">
    <property type="term" value="F:electron-transferring-flavoprotein dehydrogenase activity"/>
    <property type="evidence" value="ECO:0007669"/>
    <property type="project" value="TreeGrafter"/>
</dbReference>
<reference evidence="6 7" key="1">
    <citation type="submission" date="2016-07" db="EMBL/GenBank/DDBJ databases">
        <title>Pervasive Adenine N6-methylation of Active Genes in Fungi.</title>
        <authorList>
            <consortium name="DOE Joint Genome Institute"/>
            <person name="Mondo S.J."/>
            <person name="Dannebaum R.O."/>
            <person name="Kuo R.C."/>
            <person name="Labutti K."/>
            <person name="Haridas S."/>
            <person name="Kuo A."/>
            <person name="Salamov A."/>
            <person name="Ahrendt S.R."/>
            <person name="Lipzen A."/>
            <person name="Sullivan W."/>
            <person name="Andreopoulos W.B."/>
            <person name="Clum A."/>
            <person name="Lindquist E."/>
            <person name="Daum C."/>
            <person name="Ramamoorthy G.K."/>
            <person name="Gryganskyi A."/>
            <person name="Culley D."/>
            <person name="Magnuson J.K."/>
            <person name="James T.Y."/>
            <person name="O'Malley M.A."/>
            <person name="Stajich J.E."/>
            <person name="Spatafora J.W."/>
            <person name="Visel A."/>
            <person name="Grigoriev I.V."/>
        </authorList>
    </citation>
    <scope>NUCLEOTIDE SEQUENCE [LARGE SCALE GENOMIC DNA]</scope>
    <source>
        <strain evidence="6 7">62-1032</strain>
    </source>
</reference>
<dbReference type="STRING" id="106004.A0A1Y2FMY7"/>
<evidence type="ECO:0000259" key="5">
    <source>
        <dbReference type="Pfam" id="PF07992"/>
    </source>
</evidence>
<keyword evidence="3" id="KW-0274">FAD</keyword>
<evidence type="ECO:0000256" key="1">
    <source>
        <dbReference type="ARBA" id="ARBA00006442"/>
    </source>
</evidence>
<gene>
    <name evidence="6" type="ORF">BCR35DRAFT_53716</name>
</gene>
<comment type="similarity">
    <text evidence="1">Belongs to the FAD-dependent oxidoreductase family.</text>
</comment>
<dbReference type="InParanoid" id="A0A1Y2FMY7"/>
<evidence type="ECO:0000256" key="2">
    <source>
        <dbReference type="ARBA" id="ARBA00022630"/>
    </source>
</evidence>
<proteinExistence type="inferred from homology"/>
<dbReference type="InterPro" id="IPR036188">
    <property type="entry name" value="FAD/NAD-bd_sf"/>
</dbReference>
<dbReference type="PANTHER" id="PTHR43735:SF3">
    <property type="entry name" value="FERROPTOSIS SUPPRESSOR PROTEIN 1"/>
    <property type="match status" value="1"/>
</dbReference>
<keyword evidence="7" id="KW-1185">Reference proteome</keyword>
<evidence type="ECO:0000256" key="3">
    <source>
        <dbReference type="ARBA" id="ARBA00022827"/>
    </source>
</evidence>
<protein>
    <recommendedName>
        <fullName evidence="5">FAD/NAD(P)-binding domain-containing protein</fullName>
    </recommendedName>
</protein>
<organism evidence="6 7">
    <name type="scientific">Leucosporidium creatinivorum</name>
    <dbReference type="NCBI Taxonomy" id="106004"/>
    <lineage>
        <taxon>Eukaryota</taxon>
        <taxon>Fungi</taxon>
        <taxon>Dikarya</taxon>
        <taxon>Basidiomycota</taxon>
        <taxon>Pucciniomycotina</taxon>
        <taxon>Microbotryomycetes</taxon>
        <taxon>Leucosporidiales</taxon>
        <taxon>Leucosporidium</taxon>
    </lineage>
</organism>
<dbReference type="GO" id="GO:0050660">
    <property type="term" value="F:flavin adenine dinucleotide binding"/>
    <property type="evidence" value="ECO:0007669"/>
    <property type="project" value="TreeGrafter"/>
</dbReference>
<name>A0A1Y2FMY7_9BASI</name>
<dbReference type="EMBL" id="MCGR01000016">
    <property type="protein sequence ID" value="ORY85351.1"/>
    <property type="molecule type" value="Genomic_DNA"/>
</dbReference>
<dbReference type="Gene3D" id="3.50.50.60">
    <property type="entry name" value="FAD/NAD(P)-binding domain"/>
    <property type="match status" value="2"/>
</dbReference>
<dbReference type="Proteomes" id="UP000193467">
    <property type="component" value="Unassembled WGS sequence"/>
</dbReference>
<dbReference type="PRINTS" id="PR00469">
    <property type="entry name" value="PNDRDTASEII"/>
</dbReference>
<feature type="domain" description="FAD/NAD(P)-binding" evidence="5">
    <location>
        <begin position="6"/>
        <end position="301"/>
    </location>
</feature>
<dbReference type="AlphaFoldDB" id="A0A1Y2FMY7"/>
<evidence type="ECO:0000256" key="4">
    <source>
        <dbReference type="ARBA" id="ARBA00023002"/>
    </source>
</evidence>
<dbReference type="Pfam" id="PF07992">
    <property type="entry name" value="Pyr_redox_2"/>
    <property type="match status" value="1"/>
</dbReference>
<dbReference type="OrthoDB" id="202203at2759"/>
<comment type="caution">
    <text evidence="6">The sequence shown here is derived from an EMBL/GenBank/DDBJ whole genome shotgun (WGS) entry which is preliminary data.</text>
</comment>